<dbReference type="eggNOG" id="KOG1289">
    <property type="taxonomic scope" value="Eukaryota"/>
</dbReference>
<keyword evidence="3 7" id="KW-0812">Transmembrane</keyword>
<feature type="transmembrane region" description="Helical" evidence="7">
    <location>
        <begin position="221"/>
        <end position="241"/>
    </location>
</feature>
<dbReference type="RefSeq" id="XP_504093.2">
    <property type="nucleotide sequence ID" value="XM_504093.3"/>
</dbReference>
<accession>A0A1H6PYQ6</accession>
<feature type="region of interest" description="Disordered" evidence="6">
    <location>
        <begin position="516"/>
        <end position="543"/>
    </location>
</feature>
<feature type="transmembrane region" description="Helical" evidence="7">
    <location>
        <begin position="178"/>
        <end position="196"/>
    </location>
</feature>
<dbReference type="GO" id="GO:0015101">
    <property type="term" value="F:organic cation transmembrane transporter activity"/>
    <property type="evidence" value="ECO:0007669"/>
    <property type="project" value="UniProtKB-ARBA"/>
</dbReference>
<feature type="transmembrane region" description="Helical" evidence="7">
    <location>
        <begin position="367"/>
        <end position="384"/>
    </location>
</feature>
<dbReference type="PANTHER" id="PTHR45649:SF29">
    <property type="entry name" value="AMINO ACID TRANSPORTER (EUROFUNG)"/>
    <property type="match status" value="1"/>
</dbReference>
<dbReference type="PANTHER" id="PTHR45649">
    <property type="entry name" value="AMINO-ACID PERMEASE BAT1"/>
    <property type="match status" value="1"/>
</dbReference>
<organism evidence="8 9">
    <name type="scientific">Yarrowia lipolytica</name>
    <name type="common">Candida lipolytica</name>
    <dbReference type="NCBI Taxonomy" id="4952"/>
    <lineage>
        <taxon>Eukaryota</taxon>
        <taxon>Fungi</taxon>
        <taxon>Dikarya</taxon>
        <taxon>Ascomycota</taxon>
        <taxon>Saccharomycotina</taxon>
        <taxon>Dipodascomycetes</taxon>
        <taxon>Dipodascales</taxon>
        <taxon>Dipodascales incertae sedis</taxon>
        <taxon>Yarrowia</taxon>
    </lineage>
</organism>
<dbReference type="PIRSF" id="PIRSF006060">
    <property type="entry name" value="AA_transporter"/>
    <property type="match status" value="1"/>
</dbReference>
<dbReference type="InterPro" id="IPR002293">
    <property type="entry name" value="AA/rel_permease1"/>
</dbReference>
<sequence>MDADQAHLEALGYKEEFKREFGLWSTFAVSFSVLGLLPSIASTLFYGLGYAGTAGMTWGWLIAMVGVQSVAMSMAELCSSMPTSGGLYYAAAVLAPPKWGPLMSWLTGWSNWLCQVTAAPSVNYSTASMILALKTLHDPSYTAKTWHVYLLTLGIMFSHGIISSMPTRFIARFNSAGTLMNTLCLFVVLFMIVGGAQPGEDGHKFNNSHEVWSFIDNQTDWPNGIAVLMSFISIIWTMSGYDSPFHLAEECSNASVAAPRAIVMTSGVGGLMGWAFQIAIAYTVRDVAGVTQDELGQPFVTYLQQCLTPRFVTTITALTIISGFFMGQACMVAASRVAFAYSRDGCYPLSHIWAQVNPYTQTPVNAVWFNWIIGQLLLLLMFAGDTAIGAIFSVGAISGYVAFTMPIGIKVFWSSDKFKPGPWNLGRWSRPCGILSVAYVALMTPILCLPQYKGKNLDLDTMNWTVVVYFGPMLLAFGWFMIDARKWFKGPKVNVQHAIHKDHELEEQSTNGVEFLSGVEPSGSGNSYEEHSKAKDWARADQV</sequence>
<feature type="transmembrane region" description="Helical" evidence="7">
    <location>
        <begin position="146"/>
        <end position="166"/>
    </location>
</feature>
<dbReference type="EMBL" id="CP017557">
    <property type="protein sequence ID" value="AOW05586.1"/>
    <property type="molecule type" value="Genomic_DNA"/>
</dbReference>
<evidence type="ECO:0000313" key="9">
    <source>
        <dbReference type="Proteomes" id="UP000182444"/>
    </source>
</evidence>
<feature type="transmembrane region" description="Helical" evidence="7">
    <location>
        <begin position="464"/>
        <end position="482"/>
    </location>
</feature>
<feature type="transmembrane region" description="Helical" evidence="7">
    <location>
        <begin position="434"/>
        <end position="452"/>
    </location>
</feature>
<keyword evidence="4 7" id="KW-1133">Transmembrane helix</keyword>
<name>A0A1H6PYQ6_YARLL</name>
<gene>
    <name evidence="8" type="ORF">YALI1_E21552g</name>
</gene>
<feature type="transmembrane region" description="Helical" evidence="7">
    <location>
        <begin position="311"/>
        <end position="334"/>
    </location>
</feature>
<protein>
    <submittedName>
        <fullName evidence="8">Uncharacterized protein</fullName>
    </submittedName>
</protein>
<feature type="transmembrane region" description="Helical" evidence="7">
    <location>
        <begin position="21"/>
        <end position="46"/>
    </location>
</feature>
<evidence type="ECO:0000256" key="2">
    <source>
        <dbReference type="ARBA" id="ARBA00022448"/>
    </source>
</evidence>
<dbReference type="Pfam" id="PF13520">
    <property type="entry name" value="AA_permease_2"/>
    <property type="match status" value="1"/>
</dbReference>
<reference evidence="8 9" key="1">
    <citation type="journal article" date="2016" name="PLoS ONE">
        <title>Sequence Assembly of Yarrowia lipolytica Strain W29/CLIB89 Shows Transposable Element Diversity.</title>
        <authorList>
            <person name="Magnan C."/>
            <person name="Yu J."/>
            <person name="Chang I."/>
            <person name="Jahn E."/>
            <person name="Kanomata Y."/>
            <person name="Wu J."/>
            <person name="Zeller M."/>
            <person name="Oakes M."/>
            <person name="Baldi P."/>
            <person name="Sandmeyer S."/>
        </authorList>
    </citation>
    <scope>NUCLEOTIDE SEQUENCE [LARGE SCALE GENOMIC DNA]</scope>
    <source>
        <strain evidence="9">CLIB89(W29)</strain>
    </source>
</reference>
<dbReference type="GO" id="GO:0016020">
    <property type="term" value="C:membrane"/>
    <property type="evidence" value="ECO:0007669"/>
    <property type="project" value="UniProtKB-SubCell"/>
</dbReference>
<dbReference type="GeneID" id="2911701"/>
<dbReference type="Proteomes" id="UP000182444">
    <property type="component" value="Chromosome 1E"/>
</dbReference>
<feature type="transmembrane region" description="Helical" evidence="7">
    <location>
        <begin position="261"/>
        <end position="284"/>
    </location>
</feature>
<feature type="transmembrane region" description="Helical" evidence="7">
    <location>
        <begin position="87"/>
        <end position="106"/>
    </location>
</feature>
<dbReference type="OrthoDB" id="4476201at2759"/>
<keyword evidence="5 7" id="KW-0472">Membrane</keyword>
<evidence type="ECO:0000256" key="7">
    <source>
        <dbReference type="SAM" id="Phobius"/>
    </source>
</evidence>
<evidence type="ECO:0000256" key="6">
    <source>
        <dbReference type="SAM" id="MobiDB-lite"/>
    </source>
</evidence>
<evidence type="ECO:0000256" key="5">
    <source>
        <dbReference type="ARBA" id="ARBA00023136"/>
    </source>
</evidence>
<dbReference type="KEGG" id="yli:2911701"/>
<evidence type="ECO:0000313" key="8">
    <source>
        <dbReference type="EMBL" id="AOW05586.1"/>
    </source>
</evidence>
<comment type="subcellular location">
    <subcellularLocation>
        <location evidence="1">Membrane</location>
        <topology evidence="1">Multi-pass membrane protein</topology>
    </subcellularLocation>
</comment>
<dbReference type="Gene3D" id="1.20.1740.10">
    <property type="entry name" value="Amino acid/polyamine transporter I"/>
    <property type="match status" value="1"/>
</dbReference>
<dbReference type="VEuPathDB" id="FungiDB:YALI0_E18139g"/>
<evidence type="ECO:0000256" key="3">
    <source>
        <dbReference type="ARBA" id="ARBA00022692"/>
    </source>
</evidence>
<keyword evidence="2" id="KW-0813">Transport</keyword>
<evidence type="ECO:0000256" key="1">
    <source>
        <dbReference type="ARBA" id="ARBA00004141"/>
    </source>
</evidence>
<feature type="transmembrane region" description="Helical" evidence="7">
    <location>
        <begin position="58"/>
        <end position="75"/>
    </location>
</feature>
<feature type="transmembrane region" description="Helical" evidence="7">
    <location>
        <begin position="390"/>
        <end position="413"/>
    </location>
</feature>
<evidence type="ECO:0000256" key="4">
    <source>
        <dbReference type="ARBA" id="ARBA00022989"/>
    </source>
</evidence>
<dbReference type="FunFam" id="1.20.1740.10:FF:000046">
    <property type="entry name" value="Amino-acid permease, putative"/>
    <property type="match status" value="1"/>
</dbReference>
<proteinExistence type="predicted"/>
<dbReference type="AlphaFoldDB" id="A0A1H6PYQ6"/>
<dbReference type="VEuPathDB" id="FungiDB:YALI1_E21552g"/>
<feature type="compositionally biased region" description="Basic and acidic residues" evidence="6">
    <location>
        <begin position="528"/>
        <end position="543"/>
    </location>
</feature>